<dbReference type="PANTHER" id="PTHR43155:SF2">
    <property type="entry name" value="CYCLIC DI-GMP PHOSPHODIESTERASE PA4108"/>
    <property type="match status" value="1"/>
</dbReference>
<dbReference type="InterPro" id="IPR037522">
    <property type="entry name" value="HD_GYP_dom"/>
</dbReference>
<dbReference type="PANTHER" id="PTHR43155">
    <property type="entry name" value="CYCLIC DI-GMP PHOSPHODIESTERASE PA4108-RELATED"/>
    <property type="match status" value="1"/>
</dbReference>
<accession>A0ABQ4QLU1</accession>
<dbReference type="CDD" id="cd00077">
    <property type="entry name" value="HDc"/>
    <property type="match status" value="1"/>
</dbReference>
<name>A0ABQ4QLU1_9HYPH</name>
<feature type="domain" description="HD-GYP" evidence="1">
    <location>
        <begin position="165"/>
        <end position="359"/>
    </location>
</feature>
<evidence type="ECO:0000313" key="3">
    <source>
        <dbReference type="Proteomes" id="UP001055117"/>
    </source>
</evidence>
<evidence type="ECO:0000259" key="1">
    <source>
        <dbReference type="PROSITE" id="PS51832"/>
    </source>
</evidence>
<dbReference type="InterPro" id="IPR003607">
    <property type="entry name" value="HD/PDEase_dom"/>
</dbReference>
<keyword evidence="3" id="KW-1185">Reference proteome</keyword>
<reference evidence="2 3" key="1">
    <citation type="journal article" date="2021" name="Front. Microbiol.">
        <title>Comprehensive Comparative Genomics and Phenotyping of Methylobacterium Species.</title>
        <authorList>
            <person name="Alessa O."/>
            <person name="Ogura Y."/>
            <person name="Fujitani Y."/>
            <person name="Takami H."/>
            <person name="Hayashi T."/>
            <person name="Sahin N."/>
            <person name="Tani A."/>
        </authorList>
    </citation>
    <scope>NUCLEOTIDE SEQUENCE [LARGE SCALE GENOMIC DNA]</scope>
    <source>
        <strain evidence="2 3">DSM 23679</strain>
    </source>
</reference>
<dbReference type="Gene3D" id="1.10.3210.10">
    <property type="entry name" value="Hypothetical protein af1432"/>
    <property type="match status" value="1"/>
</dbReference>
<dbReference type="EMBL" id="BPQG01000054">
    <property type="protein sequence ID" value="GJD45724.1"/>
    <property type="molecule type" value="Genomic_DNA"/>
</dbReference>
<dbReference type="RefSeq" id="WP_147754194.1">
    <property type="nucleotide sequence ID" value="NZ_BPQG01000054.1"/>
</dbReference>
<comment type="caution">
    <text evidence="2">The sequence shown here is derived from an EMBL/GenBank/DDBJ whole genome shotgun (WGS) entry which is preliminary data.</text>
</comment>
<dbReference type="NCBIfam" id="TIGR00277">
    <property type="entry name" value="HDIG"/>
    <property type="match status" value="1"/>
</dbReference>
<dbReference type="SMART" id="SM00471">
    <property type="entry name" value="HDc"/>
    <property type="match status" value="1"/>
</dbReference>
<gene>
    <name evidence="2" type="ORF">AFCDBAGC_3601</name>
</gene>
<dbReference type="SUPFAM" id="SSF109604">
    <property type="entry name" value="HD-domain/PDEase-like"/>
    <property type="match status" value="1"/>
</dbReference>
<dbReference type="Pfam" id="PF13487">
    <property type="entry name" value="HD_5"/>
    <property type="match status" value="1"/>
</dbReference>
<dbReference type="Proteomes" id="UP001055117">
    <property type="component" value="Unassembled WGS sequence"/>
</dbReference>
<protein>
    <recommendedName>
        <fullName evidence="1">HD-GYP domain-containing protein</fullName>
    </recommendedName>
</protein>
<evidence type="ECO:0000313" key="2">
    <source>
        <dbReference type="EMBL" id="GJD45724.1"/>
    </source>
</evidence>
<sequence length="360" mass="38280">MKTILILTDQPDRGQRLAGQLRPLGEPLVVDLLDPYQARNAPDLTQVVAVVGDASLAHSQQVSGLHKYMHRLGPAQVPFLCVLHEDSPRAHLQAQALGATRTLRADAVMRDLLPSLRSLVPGEGQAEVRAAIAEADTALTRIFDLGRAGSGPAPAVAAAGADLVVGALNKADIRGWLDVVWRFDDATHQHCLLVAGLAAAFARQLGLRAQDCRDLTQAALLHDLGKARIPLAILNKPGRLDADEMTVMRTHPALGIAMLQGQDYPAAMLAVVRSHHEALDGSGYPDGLTAKQIPDLVRLITVCDIFGALIERRPYKRPHSGEAAYDILRGMTGKVDPDLVNAFKPIAEAAGSAMASASAA</sequence>
<proteinExistence type="predicted"/>
<dbReference type="PROSITE" id="PS51832">
    <property type="entry name" value="HD_GYP"/>
    <property type="match status" value="1"/>
</dbReference>
<organism evidence="2 3">
    <name type="scientific">Methylobacterium cerastii</name>
    <dbReference type="NCBI Taxonomy" id="932741"/>
    <lineage>
        <taxon>Bacteria</taxon>
        <taxon>Pseudomonadati</taxon>
        <taxon>Pseudomonadota</taxon>
        <taxon>Alphaproteobacteria</taxon>
        <taxon>Hyphomicrobiales</taxon>
        <taxon>Methylobacteriaceae</taxon>
        <taxon>Methylobacterium</taxon>
    </lineage>
</organism>
<dbReference type="InterPro" id="IPR006675">
    <property type="entry name" value="HDIG_dom"/>
</dbReference>